<evidence type="ECO:0000313" key="2">
    <source>
        <dbReference type="EMBL" id="KAG0566616.1"/>
    </source>
</evidence>
<keyword evidence="1" id="KW-0732">Signal</keyword>
<gene>
    <name evidence="2" type="ORF">KC19_7G077900</name>
</gene>
<dbReference type="Proteomes" id="UP000822688">
    <property type="component" value="Chromosome 7"/>
</dbReference>
<proteinExistence type="predicted"/>
<keyword evidence="3" id="KW-1185">Reference proteome</keyword>
<dbReference type="AlphaFoldDB" id="A0A8T0H3Y4"/>
<dbReference type="EMBL" id="CM026428">
    <property type="protein sequence ID" value="KAG0566616.1"/>
    <property type="molecule type" value="Genomic_DNA"/>
</dbReference>
<sequence length="51" mass="5850">MSFLTVLIEIVASCGSSLLFHSQLAFEESSYLKFWSCTASFRCVWLDFGQY</sequence>
<accession>A0A8T0H3Y4</accession>
<feature type="chain" id="PRO_5035909400" evidence="1">
    <location>
        <begin position="17"/>
        <end position="51"/>
    </location>
</feature>
<name>A0A8T0H3Y4_CERPU</name>
<protein>
    <submittedName>
        <fullName evidence="2">Uncharacterized protein</fullName>
    </submittedName>
</protein>
<reference evidence="2" key="1">
    <citation type="submission" date="2020-06" db="EMBL/GenBank/DDBJ databases">
        <title>WGS assembly of Ceratodon purpureus strain R40.</title>
        <authorList>
            <person name="Carey S.B."/>
            <person name="Jenkins J."/>
            <person name="Shu S."/>
            <person name="Lovell J.T."/>
            <person name="Sreedasyam A."/>
            <person name="Maumus F."/>
            <person name="Tiley G.P."/>
            <person name="Fernandez-Pozo N."/>
            <person name="Barry K."/>
            <person name="Chen C."/>
            <person name="Wang M."/>
            <person name="Lipzen A."/>
            <person name="Daum C."/>
            <person name="Saski C.A."/>
            <person name="Payton A.C."/>
            <person name="Mcbreen J.C."/>
            <person name="Conrad R.E."/>
            <person name="Kollar L.M."/>
            <person name="Olsson S."/>
            <person name="Huttunen S."/>
            <person name="Landis J.B."/>
            <person name="Wickett N.J."/>
            <person name="Johnson M.G."/>
            <person name="Rensing S.A."/>
            <person name="Grimwood J."/>
            <person name="Schmutz J."/>
            <person name="Mcdaniel S.F."/>
        </authorList>
    </citation>
    <scope>NUCLEOTIDE SEQUENCE</scope>
    <source>
        <strain evidence="2">R40</strain>
    </source>
</reference>
<comment type="caution">
    <text evidence="2">The sequence shown here is derived from an EMBL/GenBank/DDBJ whole genome shotgun (WGS) entry which is preliminary data.</text>
</comment>
<feature type="signal peptide" evidence="1">
    <location>
        <begin position="1"/>
        <end position="16"/>
    </location>
</feature>
<evidence type="ECO:0000313" key="3">
    <source>
        <dbReference type="Proteomes" id="UP000822688"/>
    </source>
</evidence>
<evidence type="ECO:0000256" key="1">
    <source>
        <dbReference type="SAM" id="SignalP"/>
    </source>
</evidence>
<organism evidence="2 3">
    <name type="scientific">Ceratodon purpureus</name>
    <name type="common">Fire moss</name>
    <name type="synonym">Dicranum purpureum</name>
    <dbReference type="NCBI Taxonomy" id="3225"/>
    <lineage>
        <taxon>Eukaryota</taxon>
        <taxon>Viridiplantae</taxon>
        <taxon>Streptophyta</taxon>
        <taxon>Embryophyta</taxon>
        <taxon>Bryophyta</taxon>
        <taxon>Bryophytina</taxon>
        <taxon>Bryopsida</taxon>
        <taxon>Dicranidae</taxon>
        <taxon>Pseudoditrichales</taxon>
        <taxon>Ditrichaceae</taxon>
        <taxon>Ceratodon</taxon>
    </lineage>
</organism>